<dbReference type="OrthoDB" id="188186at2759"/>
<feature type="compositionally biased region" description="Low complexity" evidence="1">
    <location>
        <begin position="178"/>
        <end position="190"/>
    </location>
</feature>
<feature type="region of interest" description="Disordered" evidence="1">
    <location>
        <begin position="150"/>
        <end position="259"/>
    </location>
</feature>
<feature type="compositionally biased region" description="Gly residues" evidence="1">
    <location>
        <begin position="279"/>
        <end position="289"/>
    </location>
</feature>
<dbReference type="EMBL" id="KZ679129">
    <property type="protein sequence ID" value="PTB78849.1"/>
    <property type="molecule type" value="Genomic_DNA"/>
</dbReference>
<feature type="compositionally biased region" description="Basic residues" evidence="1">
    <location>
        <begin position="45"/>
        <end position="61"/>
    </location>
</feature>
<accession>A0A2T4CBA5</accession>
<feature type="region of interest" description="Disordered" evidence="1">
    <location>
        <begin position="272"/>
        <end position="305"/>
    </location>
</feature>
<feature type="compositionally biased region" description="Polar residues" evidence="1">
    <location>
        <begin position="234"/>
        <end position="253"/>
    </location>
</feature>
<evidence type="ECO:0000256" key="1">
    <source>
        <dbReference type="SAM" id="MobiDB-lite"/>
    </source>
</evidence>
<name>A0A2T4CBA5_TRILO</name>
<evidence type="ECO:0000313" key="2">
    <source>
        <dbReference type="EMBL" id="PTB78849.1"/>
    </source>
</evidence>
<dbReference type="Proteomes" id="UP000240760">
    <property type="component" value="Unassembled WGS sequence"/>
</dbReference>
<protein>
    <submittedName>
        <fullName evidence="2">Uncharacterized protein</fullName>
    </submittedName>
</protein>
<evidence type="ECO:0000313" key="3">
    <source>
        <dbReference type="Proteomes" id="UP000240760"/>
    </source>
</evidence>
<feature type="compositionally biased region" description="Low complexity" evidence="1">
    <location>
        <begin position="62"/>
        <end position="80"/>
    </location>
</feature>
<feature type="compositionally biased region" description="Low complexity" evidence="1">
    <location>
        <begin position="99"/>
        <end position="119"/>
    </location>
</feature>
<reference evidence="2 3" key="1">
    <citation type="submission" date="2016-07" db="EMBL/GenBank/DDBJ databases">
        <title>Multiple horizontal gene transfer events from other fungi enriched the ability of initially mycotrophic Trichoderma (Ascomycota) to feed on dead plant biomass.</title>
        <authorList>
            <consortium name="DOE Joint Genome Institute"/>
            <person name="Aerts A."/>
            <person name="Atanasova L."/>
            <person name="Chenthamara K."/>
            <person name="Zhang J."/>
            <person name="Grujic M."/>
            <person name="Henrissat B."/>
            <person name="Kuo A."/>
            <person name="Salamov A."/>
            <person name="Lipzen A."/>
            <person name="Labutti K."/>
            <person name="Barry K."/>
            <person name="Miao Y."/>
            <person name="Rahimi M.J."/>
            <person name="Shen Q."/>
            <person name="Grigoriev I.V."/>
            <person name="Kubicek C.P."/>
            <person name="Druzhinina I.S."/>
        </authorList>
    </citation>
    <scope>NUCLEOTIDE SEQUENCE [LARGE SCALE GENOMIC DNA]</scope>
    <source>
        <strain evidence="2 3">ATCC 18648</strain>
    </source>
</reference>
<feature type="compositionally biased region" description="Polar residues" evidence="1">
    <location>
        <begin position="191"/>
        <end position="218"/>
    </location>
</feature>
<dbReference type="AlphaFoldDB" id="A0A2T4CBA5"/>
<feature type="compositionally biased region" description="Low complexity" evidence="1">
    <location>
        <begin position="12"/>
        <end position="44"/>
    </location>
</feature>
<organism evidence="2 3">
    <name type="scientific">Trichoderma longibrachiatum ATCC 18648</name>
    <dbReference type="NCBI Taxonomy" id="983965"/>
    <lineage>
        <taxon>Eukaryota</taxon>
        <taxon>Fungi</taxon>
        <taxon>Dikarya</taxon>
        <taxon>Ascomycota</taxon>
        <taxon>Pezizomycotina</taxon>
        <taxon>Sordariomycetes</taxon>
        <taxon>Hypocreomycetidae</taxon>
        <taxon>Hypocreales</taxon>
        <taxon>Hypocreaceae</taxon>
        <taxon>Trichoderma</taxon>
    </lineage>
</organism>
<proteinExistence type="predicted"/>
<gene>
    <name evidence="2" type="ORF">M440DRAFT_1202821</name>
</gene>
<keyword evidence="3" id="KW-1185">Reference proteome</keyword>
<sequence>MVWPAAEPLLKPSSSPIVESPSPSSSSSSSSPSASYSESLPLHSNSHHHYHHQQQQHHRPPQHQNYPQKSPSPTPTQTTQDWHHHRQRQWLDRIPYDLPPQHSLLLPEPSSSSQSSVPSTARGFVVDMPGSYYSRSNSPSAEEQAMFHLAHDSSPPSSHQPPTNNNSIGLLSPPPSSFSPIQDPFSPIPSAQSHTSSYEQSPPPFTNISPSTQPATPQQEDHTYHRPASPISLADSQPTLCQGRASSEYSSRASPIPRPTVMSHIHSHAYAHGRSGSEYGSGSGSGSGRESGKGSRRYPRTAEETEAQALSAVVEGIGRMQVNMNLDQAGRWRIARRADAPW</sequence>
<feature type="compositionally biased region" description="Low complexity" evidence="1">
    <location>
        <begin position="153"/>
        <end position="167"/>
    </location>
</feature>
<feature type="region of interest" description="Disordered" evidence="1">
    <location>
        <begin position="1"/>
        <end position="123"/>
    </location>
</feature>